<gene>
    <name evidence="5" type="ORF">BUL40_11210</name>
</gene>
<dbReference type="GO" id="GO:0009341">
    <property type="term" value="C:beta-galactosidase complex"/>
    <property type="evidence" value="ECO:0007669"/>
    <property type="project" value="InterPro"/>
</dbReference>
<dbReference type="Gene3D" id="2.60.220.20">
    <property type="entry name" value="putative beta-Galactosidase from caulobacter crescentus"/>
    <property type="match status" value="1"/>
</dbReference>
<dbReference type="InterPro" id="IPR040719">
    <property type="entry name" value="DUF5597"/>
</dbReference>
<dbReference type="Pfam" id="PF02449">
    <property type="entry name" value="Glyco_hydro_42"/>
    <property type="match status" value="1"/>
</dbReference>
<feature type="domain" description="DUF5597" evidence="4">
    <location>
        <begin position="388"/>
        <end position="519"/>
    </location>
</feature>
<dbReference type="InterPro" id="IPR017853">
    <property type="entry name" value="GH"/>
</dbReference>
<evidence type="ECO:0000313" key="5">
    <source>
        <dbReference type="EMBL" id="OQD42421.1"/>
    </source>
</evidence>
<feature type="domain" description="Glycoside hydrolase family 42 N-terminal" evidence="3">
    <location>
        <begin position="59"/>
        <end position="226"/>
    </location>
</feature>
<proteinExistence type="predicted"/>
<sequence>MLYFTLFWSCLLLGQSLPRLSKIGNKDVLLVNNAPYLILGGELGNSTATSKASMSTVWPRLKELNLNTVLVPIYWELLEPEPNQFNFDLVDELIHDARTNNLKLVFLWFGSWKNSMSSHVPAWVKTNYKKYPRAKDDKGNSQEILSPFYRTNLEADLNAYTALMRHIKEVDGKENTVIMMQPENEIGMLPVARDHSPLANKKYAEPVPDHLMEYLLANREKLNPEFNSIWAKNGYKKSGNWAEVFGEGIATEELFMAYYFAKYTNSITQAGKEIYPIPAFVNAALNAPGKAPGVYPSAGPLPHLLDIWKAASPAIDFYSPDFYNPDFEKWNNLYTRQNNPLFIPEHRFDNTVAAKAIFTIGKYQALGFSPFAIEQNPNVELKPKEILLAETYKTLGELAPVLLSQWGQNKIKGVLLDKENNTSTFILGDYEFTASHTHNLGWDPKAKDDQWEQAAALIVQTAKNEFYFLGFGTSLTFKNLKNNKTVGILKAESGHFENNTWKVFRHLNGDQTHQGRHIRAFLGTVSLQRFTLYEYE</sequence>
<dbReference type="InterPro" id="IPR013529">
    <property type="entry name" value="Glyco_hydro_42_N"/>
</dbReference>
<evidence type="ECO:0000259" key="3">
    <source>
        <dbReference type="Pfam" id="PF02449"/>
    </source>
</evidence>
<dbReference type="EMBL" id="MTBC01000007">
    <property type="protein sequence ID" value="OQD42421.1"/>
    <property type="molecule type" value="Genomic_DNA"/>
</dbReference>
<evidence type="ECO:0000256" key="1">
    <source>
        <dbReference type="ARBA" id="ARBA00022801"/>
    </source>
</evidence>
<dbReference type="Pfam" id="PF18120">
    <property type="entry name" value="DUF5597"/>
    <property type="match status" value="1"/>
</dbReference>
<evidence type="ECO:0000313" key="6">
    <source>
        <dbReference type="Proteomes" id="UP000191680"/>
    </source>
</evidence>
<protein>
    <submittedName>
        <fullName evidence="5">Mannonate dehydratase</fullName>
    </submittedName>
</protein>
<evidence type="ECO:0000259" key="4">
    <source>
        <dbReference type="Pfam" id="PF18120"/>
    </source>
</evidence>
<dbReference type="AlphaFoldDB" id="A0A1V6LQF0"/>
<keyword evidence="1" id="KW-0378">Hydrolase</keyword>
<name>A0A1V6LQF0_9FLAO</name>
<reference evidence="5 6" key="1">
    <citation type="submission" date="2016-12" db="EMBL/GenBank/DDBJ databases">
        <authorList>
            <person name="Song W.-J."/>
            <person name="Kurnit D.M."/>
        </authorList>
    </citation>
    <scope>NUCLEOTIDE SEQUENCE [LARGE SCALE GENOMIC DNA]</scope>
    <source>
        <strain evidence="5 6">HSG9</strain>
    </source>
</reference>
<keyword evidence="6" id="KW-1185">Reference proteome</keyword>
<organism evidence="5 6">
    <name type="scientific">Croceivirga radicis</name>
    <dbReference type="NCBI Taxonomy" id="1929488"/>
    <lineage>
        <taxon>Bacteria</taxon>
        <taxon>Pseudomonadati</taxon>
        <taxon>Bacteroidota</taxon>
        <taxon>Flavobacteriia</taxon>
        <taxon>Flavobacteriales</taxon>
        <taxon>Flavobacteriaceae</taxon>
        <taxon>Croceivirga</taxon>
    </lineage>
</organism>
<comment type="caution">
    <text evidence="5">The sequence shown here is derived from an EMBL/GenBank/DDBJ whole genome shotgun (WGS) entry which is preliminary data.</text>
</comment>
<dbReference type="Proteomes" id="UP000191680">
    <property type="component" value="Unassembled WGS sequence"/>
</dbReference>
<accession>A0A1V6LQF0</accession>
<dbReference type="Gene3D" id="3.20.20.80">
    <property type="entry name" value="Glycosidases"/>
    <property type="match status" value="1"/>
</dbReference>
<dbReference type="SUPFAM" id="SSF51445">
    <property type="entry name" value="(Trans)glycosidases"/>
    <property type="match status" value="1"/>
</dbReference>
<dbReference type="GO" id="GO:0004565">
    <property type="term" value="F:beta-galactosidase activity"/>
    <property type="evidence" value="ECO:0007669"/>
    <property type="project" value="InterPro"/>
</dbReference>
<evidence type="ECO:0000256" key="2">
    <source>
        <dbReference type="ARBA" id="ARBA00023295"/>
    </source>
</evidence>
<keyword evidence="2" id="KW-0326">Glycosidase</keyword>
<dbReference type="GO" id="GO:0005975">
    <property type="term" value="P:carbohydrate metabolic process"/>
    <property type="evidence" value="ECO:0007669"/>
    <property type="project" value="InterPro"/>
</dbReference>